<evidence type="ECO:0000256" key="2">
    <source>
        <dbReference type="SAM" id="Phobius"/>
    </source>
</evidence>
<dbReference type="STRING" id="1860122.A9404_10230"/>
<proteinExistence type="predicted"/>
<sequence>MIMPPLILTTICAVFMAVFAIAVTLVPVMVPLIMVAPVPTTGPGGRVRPSGPDAQAPQATSQACQNRHTQQT</sequence>
<reference evidence="3 4" key="1">
    <citation type="submission" date="2016-06" db="EMBL/GenBank/DDBJ databases">
        <title>Insight into the functional genes involving in sulfur oxidation in Pearl River water.</title>
        <authorList>
            <person name="Luo J."/>
            <person name="Tan X."/>
            <person name="Lin W."/>
        </authorList>
    </citation>
    <scope>NUCLEOTIDE SEQUENCE [LARGE SCALE GENOMIC DNA]</scope>
    <source>
        <strain evidence="3 4">LS2</strain>
    </source>
</reference>
<feature type="transmembrane region" description="Helical" evidence="2">
    <location>
        <begin position="6"/>
        <end position="30"/>
    </location>
</feature>
<evidence type="ECO:0000313" key="3">
    <source>
        <dbReference type="EMBL" id="ANJ67702.1"/>
    </source>
</evidence>
<accession>A0A191ZIM4</accession>
<keyword evidence="4" id="KW-1185">Reference proteome</keyword>
<feature type="compositionally biased region" description="Polar residues" evidence="1">
    <location>
        <begin position="57"/>
        <end position="72"/>
    </location>
</feature>
<organism evidence="3 4">
    <name type="scientific">Halothiobacillus diazotrophicus</name>
    <dbReference type="NCBI Taxonomy" id="1860122"/>
    <lineage>
        <taxon>Bacteria</taxon>
        <taxon>Pseudomonadati</taxon>
        <taxon>Pseudomonadota</taxon>
        <taxon>Gammaproteobacteria</taxon>
        <taxon>Chromatiales</taxon>
        <taxon>Halothiobacillaceae</taxon>
        <taxon>Halothiobacillus</taxon>
    </lineage>
</organism>
<dbReference type="Proteomes" id="UP000078596">
    <property type="component" value="Chromosome"/>
</dbReference>
<dbReference type="EMBL" id="CP016027">
    <property type="protein sequence ID" value="ANJ67702.1"/>
    <property type="molecule type" value="Genomic_DNA"/>
</dbReference>
<dbReference type="KEGG" id="haz:A9404_10230"/>
<evidence type="ECO:0000256" key="1">
    <source>
        <dbReference type="SAM" id="MobiDB-lite"/>
    </source>
</evidence>
<evidence type="ECO:0000313" key="4">
    <source>
        <dbReference type="Proteomes" id="UP000078596"/>
    </source>
</evidence>
<keyword evidence="2" id="KW-1133">Transmembrane helix</keyword>
<dbReference type="AlphaFoldDB" id="A0A191ZIM4"/>
<keyword evidence="2" id="KW-0812">Transmembrane</keyword>
<feature type="region of interest" description="Disordered" evidence="1">
    <location>
        <begin position="41"/>
        <end position="72"/>
    </location>
</feature>
<name>A0A191ZIM4_9GAMM</name>
<gene>
    <name evidence="3" type="ORF">A9404_10230</name>
</gene>
<protein>
    <submittedName>
        <fullName evidence="3">Uncharacterized protein</fullName>
    </submittedName>
</protein>
<keyword evidence="2" id="KW-0472">Membrane</keyword>